<comment type="similarity">
    <text evidence="1">Belongs to the FemABX family.</text>
</comment>
<dbReference type="Gene3D" id="3.40.630.30">
    <property type="match status" value="2"/>
</dbReference>
<dbReference type="InterPro" id="IPR016181">
    <property type="entry name" value="Acyl_CoA_acyltransferase"/>
</dbReference>
<gene>
    <name evidence="14" type="ORF">QUV96_06750</name>
</gene>
<evidence type="ECO:0000256" key="6">
    <source>
        <dbReference type="ARBA" id="ARBA00022960"/>
    </source>
</evidence>
<dbReference type="InterPro" id="IPR003447">
    <property type="entry name" value="FEMABX"/>
</dbReference>
<keyword evidence="5 14" id="KW-0808">Transferase</keyword>
<protein>
    <recommendedName>
        <fullName evidence="3">Aminoacyltransferase FemA</fullName>
        <ecNumber evidence="2">2.3.2.17</ecNumber>
    </recommendedName>
    <alternativeName>
        <fullName evidence="11">Factor essential for expression of methicillin resistance A</fullName>
    </alternativeName>
    <alternativeName>
        <fullName evidence="10">N-acetylmuramoyl-L-alanyl-D-glutamyl-L-lysyl-(N6-glycyl)-D-alanyl-D-alanine-diphosphoundecaprenyl-N-acetylglucosamine:glycine glycyltransferase</fullName>
    </alternativeName>
</protein>
<dbReference type="EC" id="2.3.2.17" evidence="2"/>
<evidence type="ECO:0000256" key="7">
    <source>
        <dbReference type="ARBA" id="ARBA00022984"/>
    </source>
</evidence>
<evidence type="ECO:0000256" key="3">
    <source>
        <dbReference type="ARBA" id="ARBA00016236"/>
    </source>
</evidence>
<evidence type="ECO:0000256" key="10">
    <source>
        <dbReference type="ARBA" id="ARBA00030706"/>
    </source>
</evidence>
<evidence type="ECO:0000256" key="2">
    <source>
        <dbReference type="ARBA" id="ARBA00012466"/>
    </source>
</evidence>
<evidence type="ECO:0000256" key="5">
    <source>
        <dbReference type="ARBA" id="ARBA00022679"/>
    </source>
</evidence>
<accession>A0ABT7UCK4</accession>
<dbReference type="Proteomes" id="UP001529340">
    <property type="component" value="Unassembled WGS sequence"/>
</dbReference>
<keyword evidence="6" id="KW-0133">Cell shape</keyword>
<evidence type="ECO:0000256" key="13">
    <source>
        <dbReference type="SAM" id="Coils"/>
    </source>
</evidence>
<dbReference type="InterPro" id="IPR010978">
    <property type="entry name" value="tRNA-bd_arm"/>
</dbReference>
<keyword evidence="4" id="KW-0963">Cytoplasm</keyword>
<dbReference type="PROSITE" id="PS51191">
    <property type="entry name" value="FEMABX"/>
    <property type="match status" value="1"/>
</dbReference>
<dbReference type="RefSeq" id="WP_289607792.1">
    <property type="nucleotide sequence ID" value="NZ_JAUDCG010000025.1"/>
</dbReference>
<keyword evidence="15" id="KW-1185">Reference proteome</keyword>
<feature type="coiled-coil region" evidence="13">
    <location>
        <begin position="244"/>
        <end position="312"/>
    </location>
</feature>
<dbReference type="Pfam" id="PF02388">
    <property type="entry name" value="FemAB"/>
    <property type="match status" value="1"/>
</dbReference>
<evidence type="ECO:0000256" key="4">
    <source>
        <dbReference type="ARBA" id="ARBA00022490"/>
    </source>
</evidence>
<dbReference type="Gene3D" id="1.20.58.90">
    <property type="match status" value="1"/>
</dbReference>
<dbReference type="SUPFAM" id="SSF55729">
    <property type="entry name" value="Acyl-CoA N-acyltransferases (Nat)"/>
    <property type="match status" value="2"/>
</dbReference>
<reference evidence="14" key="1">
    <citation type="submission" date="2023-06" db="EMBL/GenBank/DDBJ databases">
        <title>Identification and characterization of horizontal gene transfer across gut microbiota members of farm animals based on homology search.</title>
        <authorList>
            <person name="Schwarzerova J."/>
            <person name="Nykrynova M."/>
            <person name="Jureckova K."/>
            <person name="Cejkova D."/>
            <person name="Rychlik I."/>
        </authorList>
    </citation>
    <scope>NUCLEOTIDE SEQUENCE</scope>
    <source>
        <strain evidence="14">ET39</strain>
    </source>
</reference>
<proteinExistence type="inferred from homology"/>
<dbReference type="GO" id="GO:0016746">
    <property type="term" value="F:acyltransferase activity"/>
    <property type="evidence" value="ECO:0007669"/>
    <property type="project" value="UniProtKB-KW"/>
</dbReference>
<comment type="caution">
    <text evidence="14">The sequence shown here is derived from an EMBL/GenBank/DDBJ whole genome shotgun (WGS) entry which is preliminary data.</text>
</comment>
<evidence type="ECO:0000256" key="9">
    <source>
        <dbReference type="ARBA" id="ARBA00023316"/>
    </source>
</evidence>
<dbReference type="InterPro" id="IPR050644">
    <property type="entry name" value="PG_Glycine_Bridge_Synth"/>
</dbReference>
<evidence type="ECO:0000256" key="1">
    <source>
        <dbReference type="ARBA" id="ARBA00009943"/>
    </source>
</evidence>
<name>A0ABT7UCK4_9FIRM</name>
<keyword evidence="13" id="KW-0175">Coiled coil</keyword>
<dbReference type="SUPFAM" id="SSF46589">
    <property type="entry name" value="tRNA-binding arm"/>
    <property type="match status" value="1"/>
</dbReference>
<comment type="catalytic activity">
    <reaction evidence="12">
        <text>beta-D-GlcNAc-(1-&gt;4)-Mur2Ac(oyl-L-Ala-D-isoglutaminyl-L-Lys-(N(6)-Gly)-D-Ala-D-Ala)-di-trans,octa-cis-undecaprenyl diphosphate + 2 glycyl-tRNA(Gly) = MurNAc-L-Ala-D-isoglutaminyl-L-Lys-(N(6)-tri-Gly)-D-Ala-D-Ala-diphospho-di-trans,octa-cis-undecaprenyl-GlcNAc + 2 tRNA(Gly) + 2 H(+)</text>
        <dbReference type="Rhea" id="RHEA:30439"/>
        <dbReference type="Rhea" id="RHEA-COMP:9664"/>
        <dbReference type="Rhea" id="RHEA-COMP:9683"/>
        <dbReference type="ChEBI" id="CHEBI:15378"/>
        <dbReference type="ChEBI" id="CHEBI:62234"/>
        <dbReference type="ChEBI" id="CHEBI:62235"/>
        <dbReference type="ChEBI" id="CHEBI:78442"/>
        <dbReference type="ChEBI" id="CHEBI:78522"/>
        <dbReference type="EC" id="2.3.2.17"/>
    </reaction>
</comment>
<dbReference type="PANTHER" id="PTHR36174:SF2">
    <property type="entry name" value="AMINOACYLTRANSFERASE FEMA"/>
    <property type="match status" value="1"/>
</dbReference>
<reference evidence="14" key="2">
    <citation type="submission" date="2023-06" db="EMBL/GenBank/DDBJ databases">
        <authorList>
            <person name="Zeman M."/>
            <person name="Kubasova T."/>
            <person name="Jahodarova E."/>
            <person name="Nykrynova M."/>
            <person name="Rychlik I."/>
        </authorList>
    </citation>
    <scope>NUCLEOTIDE SEQUENCE</scope>
    <source>
        <strain evidence="14">ET39</strain>
    </source>
</reference>
<evidence type="ECO:0000256" key="11">
    <source>
        <dbReference type="ARBA" id="ARBA00032233"/>
    </source>
</evidence>
<sequence length="423" mass="50461">MELVELTQEQYERFFESSPYANFWQSVEMAHMREAGNDPWDVEYVGVRDDQTLKAAAALHSKAVYRGYRVYMILRGLLVDYRDEALLRFFLQELMTYLKAHKCLFVRMDPYVEYQKHLPDGSVEEGTEKNDRLIELFKSYGFEHLGFRKEIDNNYEPRWMSVLFLEGRSEDEVLKQMHSRTRQNINHTIRNGIKLRELGYEELDILYRMVNMTGNRRHFDNPSLSYYQRFYQAFKEHKKVLYAYLDTEDYRERNERELKELEAKEQELCRLLEENPQSKKNERRLSSVRDLMQAARKRMQEAEELYAAHGKEIPLAAALFVIYPGEIVYLFSGSDDHFKHFKGSYAIQWEMIRYAIQAGIPRYNFYGISGTFDENSEEYGVYLFKRGFHADVVELVGDFKCVVAPKINHQYELLHKIKDKLVR</sequence>
<dbReference type="EMBL" id="JAUDCG010000025">
    <property type="protein sequence ID" value="MDM8157332.1"/>
    <property type="molecule type" value="Genomic_DNA"/>
</dbReference>
<keyword evidence="7" id="KW-0573">Peptidoglycan synthesis</keyword>
<keyword evidence="8 14" id="KW-0012">Acyltransferase</keyword>
<evidence type="ECO:0000256" key="12">
    <source>
        <dbReference type="ARBA" id="ARBA00047483"/>
    </source>
</evidence>
<evidence type="ECO:0000313" key="15">
    <source>
        <dbReference type="Proteomes" id="UP001529340"/>
    </source>
</evidence>
<evidence type="ECO:0000256" key="8">
    <source>
        <dbReference type="ARBA" id="ARBA00023315"/>
    </source>
</evidence>
<evidence type="ECO:0000313" key="14">
    <source>
        <dbReference type="EMBL" id="MDM8157332.1"/>
    </source>
</evidence>
<keyword evidence="9" id="KW-0961">Cell wall biogenesis/degradation</keyword>
<dbReference type="PANTHER" id="PTHR36174">
    <property type="entry name" value="LIPID II:GLYCINE GLYCYLTRANSFERASE"/>
    <property type="match status" value="1"/>
</dbReference>
<organism evidence="14 15">
    <name type="scientific">Amedibacillus dolichus</name>
    <dbReference type="NCBI Taxonomy" id="31971"/>
    <lineage>
        <taxon>Bacteria</taxon>
        <taxon>Bacillati</taxon>
        <taxon>Bacillota</taxon>
        <taxon>Erysipelotrichia</taxon>
        <taxon>Erysipelotrichales</taxon>
        <taxon>Erysipelotrichaceae</taxon>
        <taxon>Amedibacillus</taxon>
    </lineage>
</organism>